<feature type="region of interest" description="Disordered" evidence="2">
    <location>
        <begin position="226"/>
        <end position="255"/>
    </location>
</feature>
<dbReference type="PRINTS" id="PR00950">
    <property type="entry name" value="TYPE3IMSPROT"/>
</dbReference>
<dbReference type="STRING" id="391937.NA2_16497"/>
<keyword evidence="3" id="KW-0812">Transmembrane</keyword>
<keyword evidence="4" id="KW-0966">Cell projection</keyword>
<feature type="compositionally biased region" description="Basic and acidic residues" evidence="2">
    <location>
        <begin position="226"/>
        <end position="244"/>
    </location>
</feature>
<feature type="compositionally biased region" description="Basic and acidic residues" evidence="2">
    <location>
        <begin position="1"/>
        <end position="17"/>
    </location>
</feature>
<feature type="region of interest" description="Disordered" evidence="2">
    <location>
        <begin position="1"/>
        <end position="23"/>
    </location>
</feature>
<sequence length="350" mass="38930">MNEQAEEKQLPASDRKLREGRRKGQVSHSRDLISGFTLVAALVYLFYAWPGFLERLYQLIDTVTSWPGDTFEAMAARSARHVVLVVATAVVPVTILVVVLTIVFSVLATRGPVFSVEPVKPKFEHINPAKGFMRIFSLRNVVEFAKGLTKIVLLTGIFLAIFLTWLQSLFEAPACGETCLEQIIKAVLIPLGAAAALTFVVTGVIDLFLQLWLFLRDMRMTKTEYKRERKDLEGDPHIRQERNRQRQQNANGTEEGVKTGIQNANLVFFAEDRLVGLLYVKDQTSVPVVVAKGQGAAARAQLAEAKRRGLAITDDREALEMLYPGSTVGEFIGQSAFPSVIRNLIRFGLV</sequence>
<comment type="caution">
    <text evidence="4">The sequence shown here is derived from an EMBL/GenBank/DDBJ whole genome shotgun (WGS) entry which is preliminary data.</text>
</comment>
<evidence type="ECO:0000313" key="4">
    <source>
        <dbReference type="EMBL" id="EKF17677.1"/>
    </source>
</evidence>
<dbReference type="GO" id="GO:0005886">
    <property type="term" value="C:plasma membrane"/>
    <property type="evidence" value="ECO:0007669"/>
    <property type="project" value="TreeGrafter"/>
</dbReference>
<protein>
    <submittedName>
        <fullName evidence="4">Flagellar biosynthetic protein</fullName>
    </submittedName>
</protein>
<evidence type="ECO:0000313" key="5">
    <source>
        <dbReference type="Proteomes" id="UP000006786"/>
    </source>
</evidence>
<dbReference type="EMBL" id="AMRM01000020">
    <property type="protein sequence ID" value="EKF17677.1"/>
    <property type="molecule type" value="Genomic_DNA"/>
</dbReference>
<dbReference type="InterPro" id="IPR006135">
    <property type="entry name" value="T3SS_substrate_exporter"/>
</dbReference>
<dbReference type="RefSeq" id="WP_008598189.1">
    <property type="nucleotide sequence ID" value="NZ_AMRM01000020.1"/>
</dbReference>
<evidence type="ECO:0000256" key="2">
    <source>
        <dbReference type="SAM" id="MobiDB-lite"/>
    </source>
</evidence>
<dbReference type="PANTHER" id="PTHR30531">
    <property type="entry name" value="FLAGELLAR BIOSYNTHETIC PROTEIN FLHB"/>
    <property type="match status" value="1"/>
</dbReference>
<gene>
    <name evidence="4" type="ORF">NA2_16497</name>
</gene>
<keyword evidence="4" id="KW-0969">Cilium</keyword>
<reference evidence="4 5" key="1">
    <citation type="journal article" date="2012" name="J. Bacteriol.">
        <title>Genome Sequence of Nitratireductor pacificus Type Strain pht-3B.</title>
        <authorList>
            <person name="Lai Q."/>
            <person name="Li G."/>
            <person name="Shao Z."/>
        </authorList>
    </citation>
    <scope>NUCLEOTIDE SEQUENCE [LARGE SCALE GENOMIC DNA]</scope>
    <source>
        <strain evidence="5">pht-3B</strain>
    </source>
</reference>
<accession>K2MKC7</accession>
<dbReference type="GO" id="GO:0009306">
    <property type="term" value="P:protein secretion"/>
    <property type="evidence" value="ECO:0007669"/>
    <property type="project" value="InterPro"/>
</dbReference>
<organism evidence="4 5">
    <name type="scientific">Nitratireductor pacificus pht-3B</name>
    <dbReference type="NCBI Taxonomy" id="391937"/>
    <lineage>
        <taxon>Bacteria</taxon>
        <taxon>Pseudomonadati</taxon>
        <taxon>Pseudomonadota</taxon>
        <taxon>Alphaproteobacteria</taxon>
        <taxon>Hyphomicrobiales</taxon>
        <taxon>Phyllobacteriaceae</taxon>
        <taxon>Nitratireductor</taxon>
    </lineage>
</organism>
<dbReference type="Gene3D" id="3.40.1690.10">
    <property type="entry name" value="secretion proteins EscU"/>
    <property type="match status" value="1"/>
</dbReference>
<dbReference type="OrthoDB" id="9807950at2"/>
<feature type="transmembrane region" description="Helical" evidence="3">
    <location>
        <begin position="82"/>
        <end position="107"/>
    </location>
</feature>
<dbReference type="InterPro" id="IPR029025">
    <property type="entry name" value="T3SS_substrate_exporter_C"/>
</dbReference>
<feature type="transmembrane region" description="Helical" evidence="3">
    <location>
        <begin position="186"/>
        <end position="215"/>
    </location>
</feature>
<keyword evidence="3" id="KW-0472">Membrane</keyword>
<comment type="similarity">
    <text evidence="1">Belongs to the type III secretion exporter family.</text>
</comment>
<keyword evidence="3" id="KW-1133">Transmembrane helix</keyword>
<dbReference type="Proteomes" id="UP000006786">
    <property type="component" value="Unassembled WGS sequence"/>
</dbReference>
<name>K2MKC7_9HYPH</name>
<proteinExistence type="inferred from homology"/>
<dbReference type="SUPFAM" id="SSF160544">
    <property type="entry name" value="EscU C-terminal domain-like"/>
    <property type="match status" value="1"/>
</dbReference>
<evidence type="ECO:0000256" key="1">
    <source>
        <dbReference type="ARBA" id="ARBA00010690"/>
    </source>
</evidence>
<dbReference type="PATRIC" id="fig|391937.3.peg.3388"/>
<feature type="transmembrane region" description="Helical" evidence="3">
    <location>
        <begin position="32"/>
        <end position="49"/>
    </location>
</feature>
<dbReference type="PANTHER" id="PTHR30531:SF12">
    <property type="entry name" value="FLAGELLAR BIOSYNTHETIC PROTEIN FLHB"/>
    <property type="match status" value="1"/>
</dbReference>
<feature type="transmembrane region" description="Helical" evidence="3">
    <location>
        <begin position="147"/>
        <end position="166"/>
    </location>
</feature>
<dbReference type="eggNOG" id="COG4792">
    <property type="taxonomic scope" value="Bacteria"/>
</dbReference>
<keyword evidence="5" id="KW-1185">Reference proteome</keyword>
<dbReference type="AlphaFoldDB" id="K2MKC7"/>
<keyword evidence="4" id="KW-0282">Flagellum</keyword>
<evidence type="ECO:0000256" key="3">
    <source>
        <dbReference type="SAM" id="Phobius"/>
    </source>
</evidence>
<dbReference type="Pfam" id="PF01312">
    <property type="entry name" value="Bac_export_2"/>
    <property type="match status" value="1"/>
</dbReference>